<reference evidence="3 4" key="1">
    <citation type="submission" date="2024-05" db="EMBL/GenBank/DDBJ databases">
        <title>Culex pipiens pipiens assembly and annotation.</title>
        <authorList>
            <person name="Alout H."/>
            <person name="Durand T."/>
        </authorList>
    </citation>
    <scope>NUCLEOTIDE SEQUENCE [LARGE SCALE GENOMIC DNA]</scope>
    <source>
        <strain evidence="3">HA-2024</strain>
        <tissue evidence="3">Whole body</tissue>
    </source>
</reference>
<evidence type="ECO:0000259" key="2">
    <source>
        <dbReference type="Pfam" id="PF15651"/>
    </source>
</evidence>
<keyword evidence="4" id="KW-1185">Reference proteome</keyword>
<evidence type="ECO:0000256" key="1">
    <source>
        <dbReference type="SAM" id="MobiDB-lite"/>
    </source>
</evidence>
<feature type="domain" description="Tox-SGS" evidence="2">
    <location>
        <begin position="1353"/>
        <end position="1422"/>
    </location>
</feature>
<feature type="region of interest" description="Disordered" evidence="1">
    <location>
        <begin position="581"/>
        <end position="601"/>
    </location>
</feature>
<comment type="caution">
    <text evidence="3">The sequence shown here is derived from an EMBL/GenBank/DDBJ whole genome shotgun (WGS) entry which is preliminary data.</text>
</comment>
<protein>
    <recommendedName>
        <fullName evidence="2">Tox-SGS domain-containing protein</fullName>
    </recommendedName>
</protein>
<evidence type="ECO:0000313" key="3">
    <source>
        <dbReference type="EMBL" id="KAL1375893.1"/>
    </source>
</evidence>
<sequence>MLRVSELKKSPNSLGDPVGREVCVKYDDRKSLSPAYVKYGRDLAKLTELNKNWNVTVFDSSLNQAVLPWMVVPASSGKRIVINTNEKGIKLFGDKDASGSSVQEGDSTKTEDMIQSDSAVHLMSANGKVFAMTLDDNHLVQNFELLNGKLEEKDYPEITVMGGKIIPVATSSGNTEYLAHCSEKKLTLYNLIKSGRGKSERSVKMNAICQKFFYTENKLVLLISEDGLHVLSLAGDKISTSHYCSHFSKADGWNKNFYDTIQLVKVNNEEVLISTGPNGIQVVKISNECKVYTIQDDPELIKHVAIGNAVGKGSNQIEVTGYYNTQLYSFTLTFAESEAIPEPTVEEPQQRPQPTVPKQDPKFKLSNNFAKPTRWLVDTLDESHFRNTVNKLTGRVELAFPLVDLQDRFGVPIKLMAYYREGLGGEQTGVLGRHWTLGKDCIVLDDKGSVFGEMHEYFLVKDLVRIRLVKREVSGEVLKFAVEGNQELSIEYRRKEEKWIASNESLKTANGEQSISYEYQNPVLSDDQVMFRTTLVIPGSNKRAFGFYQESVDFITNEQVVQVMDNKEKLFDPEYVKRMNEVQEEQRKQRDEPEADSKQMILDKSGTLPILNTKPYVGVDRAMISFFSFEDYESGEEIRHKVAQPGELYSIKKGSFLHTFDISSSVPFINSNYPSAEGFRCEEERKPNGMTQVTVYNRRNKKVAEYISVRDYKNALTTYLYDDPEKAKRDTAWATNSEYNKEGTLLMKRSTPDGGLVEFIYDDYNQLRYQLHYNEAKQVDKIVYFRYNLHGQVYETGRLNATAGLADKLRKDVNADLPERSNVLYFDYGETDSDPAMRGRTQRVIKQNGDLQFKQVLFYDEDGNVLRKSFLSQNANETLSLDYLWKNDQITGIRYPFFVKGIQLVLRYEHNLRGEVTSIGLIDDKSETPIVKLGHDAQGKVTEISHQYGMNKFNQSYEYEAPGYLKIIKNPYLTETLYYTEKGYGAEPVGDGSILRTEFHATWHNQCDQNLIPLTARAFISDRLNAKTAELCFDALLERGYFDGQGRPLKSYYPDLEVDMPIKCSTGSAWEGIATGILERGYPEHYGHAYDYGSHNSNGNHGTYYTGFKRFELIYKSTNNQIATIKKGSKPYDIAHDSEGNIIKAAHKGIDKLEYDPLTQRVSKIEMTSKKLIIEFGYDHLGERVVKRLKGAWYRINIPAKSFTVKETPWKFFITYYKNGQKVGSQIIDITTRKGLRSIPQVWQGTTKYFFISNGRIAAGMVAMGSYTFAKYHNYRSLFEQYPNETQKIGVKEQFSRSKRYALNYEPRDILMESILNHAIEPILPSFSSKPESTPHFSQKLCYSPKDRKNHFICPQRESTVNVYSKSETFLADTFGQDSFTRCFPITWQGYPSVSCDGQESTFVYTPRPQLRVFDMVDGWLL</sequence>
<proteinExistence type="predicted"/>
<feature type="region of interest" description="Disordered" evidence="1">
    <location>
        <begin position="341"/>
        <end position="363"/>
    </location>
</feature>
<dbReference type="InterPro" id="IPR028901">
    <property type="entry name" value="Tox-SGS_dom"/>
</dbReference>
<feature type="compositionally biased region" description="Basic and acidic residues" evidence="1">
    <location>
        <begin position="581"/>
        <end position="597"/>
    </location>
</feature>
<dbReference type="Proteomes" id="UP001562425">
    <property type="component" value="Unassembled WGS sequence"/>
</dbReference>
<dbReference type="EMBL" id="JBEHCU010012108">
    <property type="protein sequence ID" value="KAL1375893.1"/>
    <property type="molecule type" value="Genomic_DNA"/>
</dbReference>
<dbReference type="PANTHER" id="PTHR32305">
    <property type="match status" value="1"/>
</dbReference>
<organism evidence="3 4">
    <name type="scientific">Culex pipiens pipiens</name>
    <name type="common">Northern house mosquito</name>
    <dbReference type="NCBI Taxonomy" id="38569"/>
    <lineage>
        <taxon>Eukaryota</taxon>
        <taxon>Metazoa</taxon>
        <taxon>Ecdysozoa</taxon>
        <taxon>Arthropoda</taxon>
        <taxon>Hexapoda</taxon>
        <taxon>Insecta</taxon>
        <taxon>Pterygota</taxon>
        <taxon>Neoptera</taxon>
        <taxon>Endopterygota</taxon>
        <taxon>Diptera</taxon>
        <taxon>Nematocera</taxon>
        <taxon>Culicoidea</taxon>
        <taxon>Culicidae</taxon>
        <taxon>Culicinae</taxon>
        <taxon>Culicini</taxon>
        <taxon>Culex</taxon>
        <taxon>Culex</taxon>
    </lineage>
</organism>
<dbReference type="Pfam" id="PF15651">
    <property type="entry name" value="Tox-SGS"/>
    <property type="match status" value="1"/>
</dbReference>
<name>A0ABD1CHM5_CULPP</name>
<gene>
    <name evidence="3" type="ORF">pipiens_017215</name>
</gene>
<feature type="non-terminal residue" evidence="3">
    <location>
        <position position="1422"/>
    </location>
</feature>
<dbReference type="PANTHER" id="PTHR32305:SF15">
    <property type="entry name" value="PROTEIN RHSA-RELATED"/>
    <property type="match status" value="1"/>
</dbReference>
<accession>A0ABD1CHM5</accession>
<evidence type="ECO:0000313" key="4">
    <source>
        <dbReference type="Proteomes" id="UP001562425"/>
    </source>
</evidence>
<dbReference type="InterPro" id="IPR050708">
    <property type="entry name" value="T6SS_VgrG/RHS"/>
</dbReference>